<gene>
    <name evidence="1" type="ORF">E8K88_01045</name>
</gene>
<accession>A0A4S5BUA7</accession>
<evidence type="ECO:0000313" key="1">
    <source>
        <dbReference type="EMBL" id="THJ36514.1"/>
    </source>
</evidence>
<name>A0A4S5BUA7_9BURK</name>
<comment type="caution">
    <text evidence="1">The sequence shown here is derived from an EMBL/GenBank/DDBJ whole genome shotgun (WGS) entry which is preliminary data.</text>
</comment>
<protein>
    <submittedName>
        <fullName evidence="1">Uncharacterized protein</fullName>
    </submittedName>
</protein>
<keyword evidence="2" id="KW-1185">Reference proteome</keyword>
<dbReference type="EMBL" id="SSWX01000001">
    <property type="protein sequence ID" value="THJ36514.1"/>
    <property type="molecule type" value="Genomic_DNA"/>
</dbReference>
<proteinExistence type="predicted"/>
<dbReference type="AlphaFoldDB" id="A0A4S5BUA7"/>
<dbReference type="RefSeq" id="WP_136404773.1">
    <property type="nucleotide sequence ID" value="NZ_SSWX01000001.1"/>
</dbReference>
<reference evidence="1 2" key="1">
    <citation type="submission" date="2019-04" db="EMBL/GenBank/DDBJ databases">
        <title>Lampropedia sp YIM MLB12 draf genome.</title>
        <authorList>
            <person name="Wang Y.-X."/>
        </authorList>
    </citation>
    <scope>NUCLEOTIDE SEQUENCE [LARGE SCALE GENOMIC DNA]</scope>
    <source>
        <strain evidence="1 2">YIM MLB12</strain>
    </source>
</reference>
<sequence length="98" mass="11035">MQHTCKKDLFEWIKQVFSFALFICAFHLRFALLGGLDLSIQPVEILVYDLFAVAQGTKKTLQGACCSPYVGMRRTNNAAMHFFGAPTRLRGDDELAFS</sequence>
<evidence type="ECO:0000313" key="2">
    <source>
        <dbReference type="Proteomes" id="UP000306236"/>
    </source>
</evidence>
<dbReference type="Proteomes" id="UP000306236">
    <property type="component" value="Unassembled WGS sequence"/>
</dbReference>
<organism evidence="1 2">
    <name type="scientific">Lampropedia aestuarii</name>
    <dbReference type="NCBI Taxonomy" id="2562762"/>
    <lineage>
        <taxon>Bacteria</taxon>
        <taxon>Pseudomonadati</taxon>
        <taxon>Pseudomonadota</taxon>
        <taxon>Betaproteobacteria</taxon>
        <taxon>Burkholderiales</taxon>
        <taxon>Comamonadaceae</taxon>
        <taxon>Lampropedia</taxon>
    </lineage>
</organism>